<evidence type="ECO:0000313" key="2">
    <source>
        <dbReference type="Proteomes" id="UP001642260"/>
    </source>
</evidence>
<name>A0ABC8KES2_ERUVS</name>
<evidence type="ECO:0008006" key="3">
    <source>
        <dbReference type="Google" id="ProtNLM"/>
    </source>
</evidence>
<proteinExistence type="predicted"/>
<dbReference type="AlphaFoldDB" id="A0ABC8KES2"/>
<dbReference type="EMBL" id="CAKOAT010222044">
    <property type="protein sequence ID" value="CAH8356869.1"/>
    <property type="molecule type" value="Genomic_DNA"/>
</dbReference>
<accession>A0ABC8KES2</accession>
<dbReference type="Proteomes" id="UP001642260">
    <property type="component" value="Unassembled WGS sequence"/>
</dbReference>
<reference evidence="1 2" key="1">
    <citation type="submission" date="2022-03" db="EMBL/GenBank/DDBJ databases">
        <authorList>
            <person name="Macdonald S."/>
            <person name="Ahmed S."/>
            <person name="Newling K."/>
        </authorList>
    </citation>
    <scope>NUCLEOTIDE SEQUENCE [LARGE SCALE GENOMIC DNA]</scope>
</reference>
<evidence type="ECO:0000313" key="1">
    <source>
        <dbReference type="EMBL" id="CAH8356869.1"/>
    </source>
</evidence>
<keyword evidence="2" id="KW-1185">Reference proteome</keyword>
<comment type="caution">
    <text evidence="1">The sequence shown here is derived from an EMBL/GenBank/DDBJ whole genome shotgun (WGS) entry which is preliminary data.</text>
</comment>
<sequence>MDSIINISNLSDLKPFKSVWRVHVKVLHTWTAFNPNNGYWVHVKVLHTWTAFNPNNGYSLEMVLSDEKVRC</sequence>
<protein>
    <recommendedName>
        <fullName evidence="3">DUF223 domain-containing protein</fullName>
    </recommendedName>
</protein>
<organism evidence="1 2">
    <name type="scientific">Eruca vesicaria subsp. sativa</name>
    <name type="common">Garden rocket</name>
    <name type="synonym">Eruca sativa</name>
    <dbReference type="NCBI Taxonomy" id="29727"/>
    <lineage>
        <taxon>Eukaryota</taxon>
        <taxon>Viridiplantae</taxon>
        <taxon>Streptophyta</taxon>
        <taxon>Embryophyta</taxon>
        <taxon>Tracheophyta</taxon>
        <taxon>Spermatophyta</taxon>
        <taxon>Magnoliopsida</taxon>
        <taxon>eudicotyledons</taxon>
        <taxon>Gunneridae</taxon>
        <taxon>Pentapetalae</taxon>
        <taxon>rosids</taxon>
        <taxon>malvids</taxon>
        <taxon>Brassicales</taxon>
        <taxon>Brassicaceae</taxon>
        <taxon>Brassiceae</taxon>
        <taxon>Eruca</taxon>
    </lineage>
</organism>
<gene>
    <name evidence="1" type="ORF">ERUC_LOCUS22624</name>
</gene>